<dbReference type="GO" id="GO:0005794">
    <property type="term" value="C:Golgi apparatus"/>
    <property type="evidence" value="ECO:0007669"/>
    <property type="project" value="TreeGrafter"/>
</dbReference>
<dbReference type="Proteomes" id="UP000807353">
    <property type="component" value="Unassembled WGS sequence"/>
</dbReference>
<dbReference type="EMBL" id="MU150244">
    <property type="protein sequence ID" value="KAF9465878.1"/>
    <property type="molecule type" value="Genomic_DNA"/>
</dbReference>
<keyword evidence="4" id="KW-1185">Reference proteome</keyword>
<comment type="similarity">
    <text evidence="1">Belongs to the glycosyltransferase 15 family.</text>
</comment>
<dbReference type="GO" id="GO:0000032">
    <property type="term" value="P:cell wall mannoprotein biosynthetic process"/>
    <property type="evidence" value="ECO:0007669"/>
    <property type="project" value="TreeGrafter"/>
</dbReference>
<evidence type="ECO:0000313" key="4">
    <source>
        <dbReference type="Proteomes" id="UP000807353"/>
    </source>
</evidence>
<dbReference type="Gene3D" id="3.90.550.10">
    <property type="entry name" value="Spore Coat Polysaccharide Biosynthesis Protein SpsA, Chain A"/>
    <property type="match status" value="1"/>
</dbReference>
<evidence type="ECO:0000256" key="2">
    <source>
        <dbReference type="ARBA" id="ARBA00022679"/>
    </source>
</evidence>
<sequence>MPSRPRLLLFSGLAFVLVSLLLLPFSRFSGTIGLSSPLSYNAASHRPNGVIFILVNPKRITQALMALYNVEDRFNHRLKYPYVLFTAEDEADALTEEIRAKIGYITEGRATFATVQPEAWGVPDGLDKFLVDESIRKIGFSIGYRSMCRFYSGFFWRHPALARYEWLWRLDTDIEFHCDVPYDPIERVIEQQGLYGFVQVTPDASWVQPTLASNVSHFLASHASLLPPDVNLEFVWKGPEGAAKALQGTAESDDWSGMTFYNNFEISHRSIWESPAYTKLFEALDKAGGFFYERWSDAPIHSYGLAMTLRKDQVVHFGDLGYQHQKWAYECPATLSRCACVNDDVATDFKNNSDRWYTPRPW</sequence>
<dbReference type="Pfam" id="PF01793">
    <property type="entry name" value="Glyco_transf_15"/>
    <property type="match status" value="1"/>
</dbReference>
<protein>
    <submittedName>
        <fullName evidence="3">Nucleotide-diphospho-sugar transferase</fullName>
    </submittedName>
</protein>
<name>A0A9P6CMN0_9AGAR</name>
<dbReference type="OrthoDB" id="439943at2759"/>
<dbReference type="GO" id="GO:0016020">
    <property type="term" value="C:membrane"/>
    <property type="evidence" value="ECO:0007669"/>
    <property type="project" value="InterPro"/>
</dbReference>
<dbReference type="GO" id="GO:0006487">
    <property type="term" value="P:protein N-linked glycosylation"/>
    <property type="evidence" value="ECO:0007669"/>
    <property type="project" value="TreeGrafter"/>
</dbReference>
<dbReference type="GO" id="GO:0000026">
    <property type="term" value="F:alpha-1,2-mannosyltransferase activity"/>
    <property type="evidence" value="ECO:0007669"/>
    <property type="project" value="TreeGrafter"/>
</dbReference>
<keyword evidence="2 3" id="KW-0808">Transferase</keyword>
<gene>
    <name evidence="3" type="ORF">BDZ94DRAFT_1252460</name>
</gene>
<dbReference type="PANTHER" id="PTHR31121">
    <property type="entry name" value="ALPHA-1,2 MANNOSYLTRANSFERASE KTR1"/>
    <property type="match status" value="1"/>
</dbReference>
<dbReference type="SUPFAM" id="SSF53448">
    <property type="entry name" value="Nucleotide-diphospho-sugar transferases"/>
    <property type="match status" value="1"/>
</dbReference>
<dbReference type="InterPro" id="IPR002685">
    <property type="entry name" value="Glyco_trans_15"/>
</dbReference>
<comment type="caution">
    <text evidence="3">The sequence shown here is derived from an EMBL/GenBank/DDBJ whole genome shotgun (WGS) entry which is preliminary data.</text>
</comment>
<dbReference type="PANTHER" id="PTHR31121:SF15">
    <property type="entry name" value="O-GLYCOSIDE ALPHA-1,2-MANNOSYLTRANSFERASE HOMOLOG 3"/>
    <property type="match status" value="1"/>
</dbReference>
<proteinExistence type="inferred from homology"/>
<dbReference type="GO" id="GO:0006493">
    <property type="term" value="P:protein O-linked glycosylation"/>
    <property type="evidence" value="ECO:0007669"/>
    <property type="project" value="TreeGrafter"/>
</dbReference>
<evidence type="ECO:0000313" key="3">
    <source>
        <dbReference type="EMBL" id="KAF9465878.1"/>
    </source>
</evidence>
<organism evidence="3 4">
    <name type="scientific">Collybia nuda</name>
    <dbReference type="NCBI Taxonomy" id="64659"/>
    <lineage>
        <taxon>Eukaryota</taxon>
        <taxon>Fungi</taxon>
        <taxon>Dikarya</taxon>
        <taxon>Basidiomycota</taxon>
        <taxon>Agaricomycotina</taxon>
        <taxon>Agaricomycetes</taxon>
        <taxon>Agaricomycetidae</taxon>
        <taxon>Agaricales</taxon>
        <taxon>Tricholomatineae</taxon>
        <taxon>Clitocybaceae</taxon>
        <taxon>Collybia</taxon>
    </lineage>
</organism>
<dbReference type="InterPro" id="IPR029044">
    <property type="entry name" value="Nucleotide-diphossugar_trans"/>
</dbReference>
<reference evidence="3" key="1">
    <citation type="submission" date="2020-11" db="EMBL/GenBank/DDBJ databases">
        <authorList>
            <consortium name="DOE Joint Genome Institute"/>
            <person name="Ahrendt S."/>
            <person name="Riley R."/>
            <person name="Andreopoulos W."/>
            <person name="Labutti K."/>
            <person name="Pangilinan J."/>
            <person name="Ruiz-Duenas F.J."/>
            <person name="Barrasa J.M."/>
            <person name="Sanchez-Garcia M."/>
            <person name="Camarero S."/>
            <person name="Miyauchi S."/>
            <person name="Serrano A."/>
            <person name="Linde D."/>
            <person name="Babiker R."/>
            <person name="Drula E."/>
            <person name="Ayuso-Fernandez I."/>
            <person name="Pacheco R."/>
            <person name="Padilla G."/>
            <person name="Ferreira P."/>
            <person name="Barriuso J."/>
            <person name="Kellner H."/>
            <person name="Castanera R."/>
            <person name="Alfaro M."/>
            <person name="Ramirez L."/>
            <person name="Pisabarro A.G."/>
            <person name="Kuo A."/>
            <person name="Tritt A."/>
            <person name="Lipzen A."/>
            <person name="He G."/>
            <person name="Yan M."/>
            <person name="Ng V."/>
            <person name="Cullen D."/>
            <person name="Martin F."/>
            <person name="Rosso M.-N."/>
            <person name="Henrissat B."/>
            <person name="Hibbett D."/>
            <person name="Martinez A.T."/>
            <person name="Grigoriev I.V."/>
        </authorList>
    </citation>
    <scope>NUCLEOTIDE SEQUENCE</scope>
    <source>
        <strain evidence="3">CBS 247.69</strain>
    </source>
</reference>
<accession>A0A9P6CMN0</accession>
<evidence type="ECO:0000256" key="1">
    <source>
        <dbReference type="ARBA" id="ARBA00007677"/>
    </source>
</evidence>
<dbReference type="AlphaFoldDB" id="A0A9P6CMN0"/>